<organism evidence="1 2">
    <name type="scientific">Iris pallida</name>
    <name type="common">Sweet iris</name>
    <dbReference type="NCBI Taxonomy" id="29817"/>
    <lineage>
        <taxon>Eukaryota</taxon>
        <taxon>Viridiplantae</taxon>
        <taxon>Streptophyta</taxon>
        <taxon>Embryophyta</taxon>
        <taxon>Tracheophyta</taxon>
        <taxon>Spermatophyta</taxon>
        <taxon>Magnoliopsida</taxon>
        <taxon>Liliopsida</taxon>
        <taxon>Asparagales</taxon>
        <taxon>Iridaceae</taxon>
        <taxon>Iridoideae</taxon>
        <taxon>Irideae</taxon>
        <taxon>Iris</taxon>
    </lineage>
</organism>
<dbReference type="PANTHER" id="PTHR32011">
    <property type="entry name" value="OS08G0472400 PROTEIN"/>
    <property type="match status" value="1"/>
</dbReference>
<reference evidence="1" key="2">
    <citation type="submission" date="2023-04" db="EMBL/GenBank/DDBJ databases">
        <authorList>
            <person name="Bruccoleri R.E."/>
            <person name="Oakeley E.J."/>
            <person name="Faust A.-M."/>
            <person name="Dessus-Babus S."/>
            <person name="Altorfer M."/>
            <person name="Burckhardt D."/>
            <person name="Oertli M."/>
            <person name="Naumann U."/>
            <person name="Petersen F."/>
            <person name="Wong J."/>
        </authorList>
    </citation>
    <scope>NUCLEOTIDE SEQUENCE</scope>
    <source>
        <strain evidence="1">GSM-AAB239-AS_SAM_17_03QT</strain>
        <tissue evidence="1">Leaf</tissue>
    </source>
</reference>
<evidence type="ECO:0008006" key="3">
    <source>
        <dbReference type="Google" id="ProtNLM"/>
    </source>
</evidence>
<reference evidence="1" key="1">
    <citation type="journal article" date="2023" name="GigaByte">
        <title>Genome assembly of the bearded iris, Iris pallida Lam.</title>
        <authorList>
            <person name="Bruccoleri R.E."/>
            <person name="Oakeley E.J."/>
            <person name="Faust A.M.E."/>
            <person name="Altorfer M."/>
            <person name="Dessus-Babus S."/>
            <person name="Burckhardt D."/>
            <person name="Oertli M."/>
            <person name="Naumann U."/>
            <person name="Petersen F."/>
            <person name="Wong J."/>
        </authorList>
    </citation>
    <scope>NUCLEOTIDE SEQUENCE</scope>
    <source>
        <strain evidence="1">GSM-AAB239-AS_SAM_17_03QT</strain>
    </source>
</reference>
<dbReference type="AlphaFoldDB" id="A0AAX6IH72"/>
<dbReference type="PANTHER" id="PTHR32011:SF6">
    <property type="entry name" value="KNR4_SMI1-LIKE DOMAIN-CONTAINING PROTEIN"/>
    <property type="match status" value="1"/>
</dbReference>
<dbReference type="Proteomes" id="UP001140949">
    <property type="component" value="Unassembled WGS sequence"/>
</dbReference>
<evidence type="ECO:0000313" key="2">
    <source>
        <dbReference type="Proteomes" id="UP001140949"/>
    </source>
</evidence>
<protein>
    <recommendedName>
        <fullName evidence="3">Knr4/Smi1-like domain-containing protein</fullName>
    </recommendedName>
</protein>
<evidence type="ECO:0000313" key="1">
    <source>
        <dbReference type="EMBL" id="KAJ6852438.1"/>
    </source>
</evidence>
<accession>A0AAX6IH72</accession>
<dbReference type="EMBL" id="JANAVB010001800">
    <property type="protein sequence ID" value="KAJ6852438.1"/>
    <property type="molecule type" value="Genomic_DNA"/>
</dbReference>
<sequence>MPSATTSPEAPPPAAADPKPRRAVCFSFAAYAKAVISHLRLLGVPVTAGLSELEFTAIETSLGFSFPPDLRSVLREGLPIAPGFPNWRSSSPQQLRILLDLPTSSLLHEVSRGGFWCERAWGRRPGNGMEALSIAKSSMERAPVMVPIYRHLYVPFVKSNSNGNPIFYVRGGEVRCWGYDIADFFGRFDPIDEGEREKKERKESSLPVPAWAMKSARRVEVWSDLAGVEEDVSVSGTGEANTWREMGRRLREGGWREEEVWEMMGTDGGDTIRSVVDQTVLRDREGVMWHVRLLGLVLLRAGWSAEDVAYAMGGGGSGASDRSQQNRRMEDTWRAENEISIDL</sequence>
<keyword evidence="2" id="KW-1185">Reference proteome</keyword>
<comment type="caution">
    <text evidence="1">The sequence shown here is derived from an EMBL/GenBank/DDBJ whole genome shotgun (WGS) entry which is preliminary data.</text>
</comment>
<proteinExistence type="predicted"/>
<name>A0AAX6IH72_IRIPA</name>
<gene>
    <name evidence="1" type="ORF">M6B38_255695</name>
</gene>